<dbReference type="InterPro" id="IPR036388">
    <property type="entry name" value="WH-like_DNA-bd_sf"/>
</dbReference>
<dbReference type="SUPFAM" id="SSF88946">
    <property type="entry name" value="Sigma2 domain of RNA polymerase sigma factors"/>
    <property type="match status" value="1"/>
</dbReference>
<keyword evidence="8" id="KW-1185">Reference proteome</keyword>
<reference evidence="7 8" key="1">
    <citation type="submission" date="2017-05" db="EMBL/GenBank/DDBJ databases">
        <authorList>
            <person name="Varghese N."/>
            <person name="Submissions S."/>
        </authorList>
    </citation>
    <scope>NUCLEOTIDE SEQUENCE [LARGE SCALE GENOMIC DNA]</scope>
    <source>
        <strain evidence="7 8">DSM 19036</strain>
    </source>
</reference>
<dbReference type="Proteomes" id="UP000320300">
    <property type="component" value="Unassembled WGS sequence"/>
</dbReference>
<evidence type="ECO:0000256" key="4">
    <source>
        <dbReference type="ARBA" id="ARBA00023163"/>
    </source>
</evidence>
<dbReference type="InterPro" id="IPR013324">
    <property type="entry name" value="RNA_pol_sigma_r3/r4-like"/>
</dbReference>
<dbReference type="EMBL" id="FXTN01000014">
    <property type="protein sequence ID" value="SMO97476.1"/>
    <property type="molecule type" value="Genomic_DNA"/>
</dbReference>
<keyword evidence="3" id="KW-0731">Sigma factor</keyword>
<feature type="domain" description="RNA polymerase sigma-70 region 2" evidence="5">
    <location>
        <begin position="48"/>
        <end position="112"/>
    </location>
</feature>
<dbReference type="InterPro" id="IPR039425">
    <property type="entry name" value="RNA_pol_sigma-70-like"/>
</dbReference>
<dbReference type="Pfam" id="PF04542">
    <property type="entry name" value="Sigma70_r2"/>
    <property type="match status" value="1"/>
</dbReference>
<dbReference type="PANTHER" id="PTHR43133">
    <property type="entry name" value="RNA POLYMERASE ECF-TYPE SIGMA FACTO"/>
    <property type="match status" value="1"/>
</dbReference>
<dbReference type="PANTHER" id="PTHR43133:SF25">
    <property type="entry name" value="RNA POLYMERASE SIGMA FACTOR RFAY-RELATED"/>
    <property type="match status" value="1"/>
</dbReference>
<organism evidence="7 8">
    <name type="scientific">Pedobacter westerhofensis</name>
    <dbReference type="NCBI Taxonomy" id="425512"/>
    <lineage>
        <taxon>Bacteria</taxon>
        <taxon>Pseudomonadati</taxon>
        <taxon>Bacteroidota</taxon>
        <taxon>Sphingobacteriia</taxon>
        <taxon>Sphingobacteriales</taxon>
        <taxon>Sphingobacteriaceae</taxon>
        <taxon>Pedobacter</taxon>
    </lineage>
</organism>
<evidence type="ECO:0000256" key="2">
    <source>
        <dbReference type="ARBA" id="ARBA00023015"/>
    </source>
</evidence>
<evidence type="ECO:0000256" key="1">
    <source>
        <dbReference type="ARBA" id="ARBA00010641"/>
    </source>
</evidence>
<name>A0A521FMY1_9SPHI</name>
<comment type="similarity">
    <text evidence="1">Belongs to the sigma-70 factor family. ECF subfamily.</text>
</comment>
<dbReference type="CDD" id="cd06171">
    <property type="entry name" value="Sigma70_r4"/>
    <property type="match status" value="1"/>
</dbReference>
<evidence type="ECO:0000259" key="6">
    <source>
        <dbReference type="Pfam" id="PF08281"/>
    </source>
</evidence>
<evidence type="ECO:0000313" key="8">
    <source>
        <dbReference type="Proteomes" id="UP000320300"/>
    </source>
</evidence>
<proteinExistence type="inferred from homology"/>
<dbReference type="GO" id="GO:0003677">
    <property type="term" value="F:DNA binding"/>
    <property type="evidence" value="ECO:0007669"/>
    <property type="project" value="InterPro"/>
</dbReference>
<accession>A0A521FMY1</accession>
<evidence type="ECO:0000259" key="5">
    <source>
        <dbReference type="Pfam" id="PF04542"/>
    </source>
</evidence>
<dbReference type="InterPro" id="IPR014284">
    <property type="entry name" value="RNA_pol_sigma-70_dom"/>
</dbReference>
<sequence>MWLYAFVDIFGIISLQQPCFGMWFVNFQVSNLKNKIMSTNDFNYQLYSYKDSLHAFAISFTRDVEDANDLVQDTMLKAINYSTHFKEGTNFKAWLYTIMKNTFINNYRRATKTNSIMTVTDEITSDKLHYSASVNDSDGKFVMEDIYKALAKLQPEYYVPFLKYFEGFKYYEIAEQLDIPIGTVKTRIHVARQLLKKSLKMHYQNFLPKVA</sequence>
<dbReference type="NCBIfam" id="TIGR02937">
    <property type="entry name" value="sigma70-ECF"/>
    <property type="match status" value="1"/>
</dbReference>
<dbReference type="Gene3D" id="1.10.1740.10">
    <property type="match status" value="1"/>
</dbReference>
<dbReference type="InterPro" id="IPR013325">
    <property type="entry name" value="RNA_pol_sigma_r2"/>
</dbReference>
<dbReference type="InterPro" id="IPR013249">
    <property type="entry name" value="RNA_pol_sigma70_r4_t2"/>
</dbReference>
<keyword evidence="4" id="KW-0804">Transcription</keyword>
<evidence type="ECO:0000256" key="3">
    <source>
        <dbReference type="ARBA" id="ARBA00023082"/>
    </source>
</evidence>
<dbReference type="GO" id="GO:0006352">
    <property type="term" value="P:DNA-templated transcription initiation"/>
    <property type="evidence" value="ECO:0007669"/>
    <property type="project" value="InterPro"/>
</dbReference>
<dbReference type="GO" id="GO:0016987">
    <property type="term" value="F:sigma factor activity"/>
    <property type="evidence" value="ECO:0007669"/>
    <property type="project" value="UniProtKB-KW"/>
</dbReference>
<dbReference type="Pfam" id="PF08281">
    <property type="entry name" value="Sigma70_r4_2"/>
    <property type="match status" value="1"/>
</dbReference>
<keyword evidence="2" id="KW-0805">Transcription regulation</keyword>
<dbReference type="InterPro" id="IPR007627">
    <property type="entry name" value="RNA_pol_sigma70_r2"/>
</dbReference>
<feature type="domain" description="RNA polymerase sigma factor 70 region 4 type 2" evidence="6">
    <location>
        <begin position="144"/>
        <end position="195"/>
    </location>
</feature>
<gene>
    <name evidence="7" type="ORF">SAMN06265348_11460</name>
</gene>
<dbReference type="AlphaFoldDB" id="A0A521FMY1"/>
<dbReference type="Gene3D" id="1.10.10.10">
    <property type="entry name" value="Winged helix-like DNA-binding domain superfamily/Winged helix DNA-binding domain"/>
    <property type="match status" value="1"/>
</dbReference>
<protein>
    <submittedName>
        <fullName evidence="7">RNA polymerase sigma-70 factor, ECF subfamily</fullName>
    </submittedName>
</protein>
<dbReference type="SUPFAM" id="SSF88659">
    <property type="entry name" value="Sigma3 and sigma4 domains of RNA polymerase sigma factors"/>
    <property type="match status" value="1"/>
</dbReference>
<evidence type="ECO:0000313" key="7">
    <source>
        <dbReference type="EMBL" id="SMO97476.1"/>
    </source>
</evidence>